<organism evidence="1 2">
    <name type="scientific">Vreelandella titanicae</name>
    <dbReference type="NCBI Taxonomy" id="664683"/>
    <lineage>
        <taxon>Bacteria</taxon>
        <taxon>Pseudomonadati</taxon>
        <taxon>Pseudomonadota</taxon>
        <taxon>Gammaproteobacteria</taxon>
        <taxon>Oceanospirillales</taxon>
        <taxon>Halomonadaceae</taxon>
        <taxon>Vreelandella</taxon>
    </lineage>
</organism>
<keyword evidence="2" id="KW-1185">Reference proteome</keyword>
<protein>
    <submittedName>
        <fullName evidence="1">Uncharacterized protein</fullName>
    </submittedName>
</protein>
<reference evidence="1 2" key="1">
    <citation type="submission" date="2019-12" db="EMBL/GenBank/DDBJ databases">
        <title>Genome sequencing and assembly of endphytes of Porphyra tenera.</title>
        <authorList>
            <person name="Park J.M."/>
            <person name="Shin R."/>
            <person name="Jo S.H."/>
        </authorList>
    </citation>
    <scope>NUCLEOTIDE SEQUENCE [LARGE SCALE GENOMIC DNA]</scope>
    <source>
        <strain evidence="1 2">GPM3</strain>
    </source>
</reference>
<dbReference type="AlphaFoldDB" id="A0AAP9T0E5"/>
<evidence type="ECO:0000313" key="2">
    <source>
        <dbReference type="Proteomes" id="UP000509761"/>
    </source>
</evidence>
<dbReference type="EMBL" id="CP054580">
    <property type="protein sequence ID" value="QKS24717.1"/>
    <property type="molecule type" value="Genomic_DNA"/>
</dbReference>
<sequence>MVLVWLLVAGNNVTSVSSGNSQMADFKNNRIAGAILKITEFYS</sequence>
<name>A0AAP9T0E5_9GAMM</name>
<gene>
    <name evidence="1" type="ORF">FX987_02499</name>
</gene>
<proteinExistence type="predicted"/>
<dbReference type="Proteomes" id="UP000509761">
    <property type="component" value="Chromosome"/>
</dbReference>
<evidence type="ECO:0000313" key="1">
    <source>
        <dbReference type="EMBL" id="QKS24717.1"/>
    </source>
</evidence>
<accession>A0AAP9T0E5</accession>